<sequence length="327" mass="36122">MTIPLVSIIIPVYNAEGYLAPAIQSALNQTWPSKQIIVVDDGSTDGSLAVARSFDNGMITVLSQPNKGAAAARNHGLKHATGQYIQFLDADDLLSPDKISAQMAVLNNRTEHLAVCSTIHFKDGDAYKNIQLTTEWFAEGSDDPVDFMLKLYAGNEVLPGYGGMIALHAWLTPKNLIDKAGGWNEQLSLDDDGEFFCRVALLAAGIKFSPAGLVYYRKFDHNRSLSAQKNQKSLESAIAATDLKFGYLDAKTGNSLIKPIFARHYWWMGVLAYPQFKTLYQYCINKAKQLGYNGPKYVGGPAGHLLTKYAGWKIARRIAYYKQSLKK</sequence>
<dbReference type="Pfam" id="PF00535">
    <property type="entry name" value="Glycos_transf_2"/>
    <property type="match status" value="1"/>
</dbReference>
<name>A0A4Y8AGC3_9SPHI</name>
<evidence type="ECO:0000259" key="1">
    <source>
        <dbReference type="Pfam" id="PF00535"/>
    </source>
</evidence>
<keyword evidence="5" id="KW-1185">Reference proteome</keyword>
<dbReference type="AlphaFoldDB" id="A0A4Y8AGC3"/>
<evidence type="ECO:0000313" key="5">
    <source>
        <dbReference type="Proteomes" id="UP000583101"/>
    </source>
</evidence>
<dbReference type="SUPFAM" id="SSF53448">
    <property type="entry name" value="Nucleotide-diphospho-sugar transferases"/>
    <property type="match status" value="1"/>
</dbReference>
<keyword evidence="3" id="KW-0808">Transferase</keyword>
<dbReference type="OrthoDB" id="597270at2"/>
<dbReference type="PANTHER" id="PTHR43685:SF2">
    <property type="entry name" value="GLYCOSYLTRANSFERASE 2-LIKE DOMAIN-CONTAINING PROTEIN"/>
    <property type="match status" value="1"/>
</dbReference>
<evidence type="ECO:0000313" key="4">
    <source>
        <dbReference type="Proteomes" id="UP000297248"/>
    </source>
</evidence>
<reference evidence="2 5" key="3">
    <citation type="submission" date="2020-08" db="EMBL/GenBank/DDBJ databases">
        <title>Genomic Encyclopedia of Type Strains, Phase IV (KMG-IV): sequencing the most valuable type-strain genomes for metagenomic binning, comparative biology and taxonomic classification.</title>
        <authorList>
            <person name="Goeker M."/>
        </authorList>
    </citation>
    <scope>NUCLEOTIDE SEQUENCE [LARGE SCALE GENOMIC DNA]</scope>
    <source>
        <strain evidence="2 5">DSM 100995</strain>
    </source>
</reference>
<dbReference type="Gene3D" id="3.90.550.10">
    <property type="entry name" value="Spore Coat Polysaccharide Biosynthesis Protein SpsA, Chain A"/>
    <property type="match status" value="1"/>
</dbReference>
<dbReference type="InterPro" id="IPR050834">
    <property type="entry name" value="Glycosyltransf_2"/>
</dbReference>
<accession>A0A4Y8AGC3</accession>
<dbReference type="InterPro" id="IPR001173">
    <property type="entry name" value="Glyco_trans_2-like"/>
</dbReference>
<reference evidence="3 4" key="1">
    <citation type="journal article" date="2016" name="Int. J. Syst. Evol. Microbiol.">
        <title>Proposal of Mucilaginibacter phyllosphaerae sp. nov. isolated from the phyllosphere of Galium album.</title>
        <authorList>
            <person name="Aydogan E.L."/>
            <person name="Busse H.J."/>
            <person name="Moser G."/>
            <person name="Muller C."/>
            <person name="Kampfer P."/>
            <person name="Glaeser S.P."/>
        </authorList>
    </citation>
    <scope>NUCLEOTIDE SEQUENCE [LARGE SCALE GENOMIC DNA]</scope>
    <source>
        <strain evidence="3 4">PP-F2FG21</strain>
    </source>
</reference>
<comment type="caution">
    <text evidence="3">The sequence shown here is derived from an EMBL/GenBank/DDBJ whole genome shotgun (WGS) entry which is preliminary data.</text>
</comment>
<dbReference type="Proteomes" id="UP000583101">
    <property type="component" value="Unassembled WGS sequence"/>
</dbReference>
<reference evidence="3" key="2">
    <citation type="submission" date="2019-03" db="EMBL/GenBank/DDBJ databases">
        <authorList>
            <person name="Yan Y.-Q."/>
            <person name="Du Z.-J."/>
        </authorList>
    </citation>
    <scope>NUCLEOTIDE SEQUENCE</scope>
    <source>
        <strain evidence="3">PP-F2FG21</strain>
    </source>
</reference>
<dbReference type="PANTHER" id="PTHR43685">
    <property type="entry name" value="GLYCOSYLTRANSFERASE"/>
    <property type="match status" value="1"/>
</dbReference>
<dbReference type="InterPro" id="IPR029044">
    <property type="entry name" value="Nucleotide-diphossugar_trans"/>
</dbReference>
<dbReference type="CDD" id="cd00761">
    <property type="entry name" value="Glyco_tranf_GTA_type"/>
    <property type="match status" value="1"/>
</dbReference>
<protein>
    <submittedName>
        <fullName evidence="3">Glycosyltransferase family 2 protein</fullName>
    </submittedName>
    <submittedName>
        <fullName evidence="2">Glycosyltransferase involved in cell wall biosynthesis</fullName>
    </submittedName>
</protein>
<proteinExistence type="predicted"/>
<dbReference type="GO" id="GO:0016740">
    <property type="term" value="F:transferase activity"/>
    <property type="evidence" value="ECO:0007669"/>
    <property type="project" value="UniProtKB-KW"/>
</dbReference>
<evidence type="ECO:0000313" key="3">
    <source>
        <dbReference type="EMBL" id="TEW67807.1"/>
    </source>
</evidence>
<feature type="domain" description="Glycosyltransferase 2-like" evidence="1">
    <location>
        <begin position="7"/>
        <end position="131"/>
    </location>
</feature>
<evidence type="ECO:0000313" key="2">
    <source>
        <dbReference type="EMBL" id="MBB3968552.1"/>
    </source>
</evidence>
<dbReference type="EMBL" id="JACIEG010000002">
    <property type="protein sequence ID" value="MBB3968552.1"/>
    <property type="molecule type" value="Genomic_DNA"/>
</dbReference>
<gene>
    <name evidence="3" type="ORF">E2R65_07410</name>
    <name evidence="2" type="ORF">GGR35_001144</name>
</gene>
<dbReference type="RefSeq" id="WP_134335842.1">
    <property type="nucleotide sequence ID" value="NZ_BMCZ01000004.1"/>
</dbReference>
<dbReference type="EMBL" id="SNQG01000002">
    <property type="protein sequence ID" value="TEW67807.1"/>
    <property type="molecule type" value="Genomic_DNA"/>
</dbReference>
<organism evidence="3 4">
    <name type="scientific">Mucilaginibacter phyllosphaerae</name>
    <dbReference type="NCBI Taxonomy" id="1812349"/>
    <lineage>
        <taxon>Bacteria</taxon>
        <taxon>Pseudomonadati</taxon>
        <taxon>Bacteroidota</taxon>
        <taxon>Sphingobacteriia</taxon>
        <taxon>Sphingobacteriales</taxon>
        <taxon>Sphingobacteriaceae</taxon>
        <taxon>Mucilaginibacter</taxon>
    </lineage>
</organism>
<dbReference type="Proteomes" id="UP000297248">
    <property type="component" value="Unassembled WGS sequence"/>
</dbReference>